<dbReference type="RefSeq" id="XP_021872577.1">
    <property type="nucleotide sequence ID" value="XM_022015412.1"/>
</dbReference>
<dbReference type="OrthoDB" id="653904at2759"/>
<feature type="domain" description="Transcription factor CBF/NF-Y/archaeal histone" evidence="4">
    <location>
        <begin position="16"/>
        <end position="78"/>
    </location>
</feature>
<name>A0A1Y1UNF0_9TREE</name>
<evidence type="ECO:0000313" key="5">
    <source>
        <dbReference type="EMBL" id="ORX38655.1"/>
    </source>
</evidence>
<dbReference type="GeneID" id="33557221"/>
<organism evidence="5 6">
    <name type="scientific">Kockovaella imperatae</name>
    <dbReference type="NCBI Taxonomy" id="4999"/>
    <lineage>
        <taxon>Eukaryota</taxon>
        <taxon>Fungi</taxon>
        <taxon>Dikarya</taxon>
        <taxon>Basidiomycota</taxon>
        <taxon>Agaricomycotina</taxon>
        <taxon>Tremellomycetes</taxon>
        <taxon>Tremellales</taxon>
        <taxon>Cuniculitremaceae</taxon>
        <taxon>Kockovaella</taxon>
    </lineage>
</organism>
<dbReference type="EMBL" id="NBSH01000004">
    <property type="protein sequence ID" value="ORX38655.1"/>
    <property type="molecule type" value="Genomic_DNA"/>
</dbReference>
<proteinExistence type="predicted"/>
<evidence type="ECO:0000256" key="3">
    <source>
        <dbReference type="SAM" id="MobiDB-lite"/>
    </source>
</evidence>
<dbReference type="PANTHER" id="PTHR10252:SF5">
    <property type="entry name" value="DR1-ASSOCIATED COREPRESSOR"/>
    <property type="match status" value="1"/>
</dbReference>
<feature type="compositionally biased region" description="Basic residues" evidence="3">
    <location>
        <begin position="113"/>
        <end position="125"/>
    </location>
</feature>
<dbReference type="FunCoup" id="A0A1Y1UNF0">
    <property type="interactions" value="148"/>
</dbReference>
<dbReference type="PANTHER" id="PTHR10252">
    <property type="entry name" value="HISTONE-LIKE TRANSCRIPTION FACTOR CCAAT-RELATED"/>
    <property type="match status" value="1"/>
</dbReference>
<feature type="region of interest" description="Disordered" evidence="3">
    <location>
        <begin position="97"/>
        <end position="190"/>
    </location>
</feature>
<dbReference type="InterPro" id="IPR009072">
    <property type="entry name" value="Histone-fold"/>
</dbReference>
<evidence type="ECO:0000256" key="2">
    <source>
        <dbReference type="ARBA" id="ARBA00023242"/>
    </source>
</evidence>
<evidence type="ECO:0000313" key="6">
    <source>
        <dbReference type="Proteomes" id="UP000193218"/>
    </source>
</evidence>
<comment type="caution">
    <text evidence="5">The sequence shown here is derived from an EMBL/GenBank/DDBJ whole genome shotgun (WGS) entry which is preliminary data.</text>
</comment>
<dbReference type="GO" id="GO:0016251">
    <property type="term" value="F:RNA polymerase II general transcription initiation factor activity"/>
    <property type="evidence" value="ECO:0007669"/>
    <property type="project" value="TreeGrafter"/>
</dbReference>
<evidence type="ECO:0000259" key="4">
    <source>
        <dbReference type="Pfam" id="PF00808"/>
    </source>
</evidence>
<dbReference type="Proteomes" id="UP000193218">
    <property type="component" value="Unassembled WGS sequence"/>
</dbReference>
<evidence type="ECO:0000256" key="1">
    <source>
        <dbReference type="ARBA" id="ARBA00004123"/>
    </source>
</evidence>
<dbReference type="Pfam" id="PF00808">
    <property type="entry name" value="CBFD_NFYB_HMF"/>
    <property type="match status" value="1"/>
</dbReference>
<dbReference type="GO" id="GO:0001046">
    <property type="term" value="F:core promoter sequence-specific DNA binding"/>
    <property type="evidence" value="ECO:0007669"/>
    <property type="project" value="TreeGrafter"/>
</dbReference>
<sequence>MPAAASSKKSKSKSSRFPVARIKKIMQMDEEVGKLASATPVMISKSLECFLQSFIDELSKDAEARGSRKITPHHLKSTVTSQPNFDFLLPLVQNIADPVQAGGGHNGEGGAQRQRRASRPGKRKAVKEEGDEDEYGRGGASGSGSVPAPGDASKTLPQIGTWKREMEGAGGTGEGGRGMYDDYEADEDDY</sequence>
<dbReference type="STRING" id="4999.A0A1Y1UNF0"/>
<reference evidence="5 6" key="1">
    <citation type="submission" date="2017-03" db="EMBL/GenBank/DDBJ databases">
        <title>Widespread Adenine N6-methylation of Active Genes in Fungi.</title>
        <authorList>
            <consortium name="DOE Joint Genome Institute"/>
            <person name="Mondo S.J."/>
            <person name="Dannebaum R.O."/>
            <person name="Kuo R.C."/>
            <person name="Louie K.B."/>
            <person name="Bewick A.J."/>
            <person name="Labutti K."/>
            <person name="Haridas S."/>
            <person name="Kuo A."/>
            <person name="Salamov A."/>
            <person name="Ahrendt S.R."/>
            <person name="Lau R."/>
            <person name="Bowen B.P."/>
            <person name="Lipzen A."/>
            <person name="Sullivan W."/>
            <person name="Andreopoulos W.B."/>
            <person name="Clum A."/>
            <person name="Lindquist E."/>
            <person name="Daum C."/>
            <person name="Northen T.R."/>
            <person name="Ramamoorthy G."/>
            <person name="Schmitz R.J."/>
            <person name="Gryganskyi A."/>
            <person name="Culley D."/>
            <person name="Magnuson J."/>
            <person name="James T.Y."/>
            <person name="O'Malley M.A."/>
            <person name="Stajich J.E."/>
            <person name="Spatafora J.W."/>
            <person name="Visel A."/>
            <person name="Grigoriev I.V."/>
        </authorList>
    </citation>
    <scope>NUCLEOTIDE SEQUENCE [LARGE SCALE GENOMIC DNA]</scope>
    <source>
        <strain evidence="5 6">NRRL Y-17943</strain>
    </source>
</reference>
<comment type="subcellular location">
    <subcellularLocation>
        <location evidence="1">Nucleus</location>
    </subcellularLocation>
</comment>
<feature type="compositionally biased region" description="Acidic residues" evidence="3">
    <location>
        <begin position="181"/>
        <end position="190"/>
    </location>
</feature>
<feature type="compositionally biased region" description="Gly residues" evidence="3">
    <location>
        <begin position="101"/>
        <end position="110"/>
    </location>
</feature>
<feature type="compositionally biased region" description="Gly residues" evidence="3">
    <location>
        <begin position="168"/>
        <end position="178"/>
    </location>
</feature>
<dbReference type="InParanoid" id="A0A1Y1UNF0"/>
<keyword evidence="2" id="KW-0539">Nucleus</keyword>
<gene>
    <name evidence="5" type="ORF">BD324DRAFT_621820</name>
</gene>
<dbReference type="Gene3D" id="1.10.20.10">
    <property type="entry name" value="Histone, subunit A"/>
    <property type="match status" value="1"/>
</dbReference>
<dbReference type="GO" id="GO:0017054">
    <property type="term" value="C:negative cofactor 2 complex"/>
    <property type="evidence" value="ECO:0007669"/>
    <property type="project" value="TreeGrafter"/>
</dbReference>
<protein>
    <submittedName>
        <fullName evidence="5">Histone-fold-containing protein</fullName>
    </submittedName>
</protein>
<keyword evidence="6" id="KW-1185">Reference proteome</keyword>
<accession>A0A1Y1UNF0</accession>
<dbReference type="CDD" id="cd22906">
    <property type="entry name" value="HFD_DRAP1"/>
    <property type="match status" value="1"/>
</dbReference>
<dbReference type="SUPFAM" id="SSF47113">
    <property type="entry name" value="Histone-fold"/>
    <property type="match status" value="1"/>
</dbReference>
<dbReference type="InterPro" id="IPR003958">
    <property type="entry name" value="CBFA_NFYB_domain"/>
</dbReference>
<dbReference type="InterPro" id="IPR050568">
    <property type="entry name" value="Transcr_DNA_Rep_Reg"/>
</dbReference>
<dbReference type="AlphaFoldDB" id="A0A1Y1UNF0"/>
<feature type="compositionally biased region" description="Low complexity" evidence="3">
    <location>
        <begin position="143"/>
        <end position="153"/>
    </location>
</feature>
<dbReference type="GO" id="GO:0046982">
    <property type="term" value="F:protein heterodimerization activity"/>
    <property type="evidence" value="ECO:0007669"/>
    <property type="project" value="InterPro"/>
</dbReference>